<feature type="compositionally biased region" description="Pro residues" evidence="1">
    <location>
        <begin position="13"/>
        <end position="22"/>
    </location>
</feature>
<evidence type="ECO:0000256" key="2">
    <source>
        <dbReference type="SAM" id="Phobius"/>
    </source>
</evidence>
<dbReference type="RefSeq" id="WP_263797986.1">
    <property type="nucleotide sequence ID" value="NZ_AP027141.1"/>
</dbReference>
<proteinExistence type="predicted"/>
<evidence type="ECO:0000313" key="4">
    <source>
        <dbReference type="Proteomes" id="UP001317779"/>
    </source>
</evidence>
<keyword evidence="4" id="KW-1185">Reference proteome</keyword>
<keyword evidence="2" id="KW-1133">Transmembrane helix</keyword>
<keyword evidence="2" id="KW-0812">Transmembrane</keyword>
<protein>
    <submittedName>
        <fullName evidence="3">Uncharacterized protein</fullName>
    </submittedName>
</protein>
<feature type="compositionally biased region" description="Basic and acidic residues" evidence="1">
    <location>
        <begin position="27"/>
        <end position="36"/>
    </location>
</feature>
<gene>
    <name evidence="3" type="ORF">Microterr_20850</name>
</gene>
<name>A0ABM8E0T3_9MICO</name>
<accession>A0ABM8E0T3</accession>
<organism evidence="3 4">
    <name type="scientific">Microbacterium terricola</name>
    <dbReference type="NCBI Taxonomy" id="344163"/>
    <lineage>
        <taxon>Bacteria</taxon>
        <taxon>Bacillati</taxon>
        <taxon>Actinomycetota</taxon>
        <taxon>Actinomycetes</taxon>
        <taxon>Micrococcales</taxon>
        <taxon>Microbacteriaceae</taxon>
        <taxon>Microbacterium</taxon>
    </lineage>
</organism>
<evidence type="ECO:0000256" key="1">
    <source>
        <dbReference type="SAM" id="MobiDB-lite"/>
    </source>
</evidence>
<keyword evidence="2" id="KW-0472">Membrane</keyword>
<evidence type="ECO:0000313" key="3">
    <source>
        <dbReference type="EMBL" id="BDV31425.1"/>
    </source>
</evidence>
<feature type="transmembrane region" description="Helical" evidence="2">
    <location>
        <begin position="58"/>
        <end position="78"/>
    </location>
</feature>
<dbReference type="Proteomes" id="UP001317779">
    <property type="component" value="Chromosome"/>
</dbReference>
<feature type="region of interest" description="Disordered" evidence="1">
    <location>
        <begin position="1"/>
        <end position="44"/>
    </location>
</feature>
<feature type="transmembrane region" description="Helical" evidence="2">
    <location>
        <begin position="90"/>
        <end position="114"/>
    </location>
</feature>
<sequence>MVKRKRASSEPAAAPPATPPATPGTDAAKEPPEKDAAPIGRAQRWSAATKEARETIKWLATAIGAAAALVFGAGPLLTTTELDIASWPPWRTVVCLVAAVVGVVGVVLVIWSLLKALTPEALTLDQLPPSTVRRLEDSAETSFPGDISSIAQLKQRFGVYRVAIFELGKKEALATTDAERKILGELIAKNRDNLKKLREVEDAILEQGAFELTRSKVTDLLAPVLAGSALAVIGVVAYQLAMSGPTDPPAAAASDQIGRLVDNGSIASTRLWTALDLSACEVDAGSIPVLVSGGSGTSEDPYSVTTIPARTACAVVSFTVTDDVANVVLPEVEKVTVTVTPAPAD</sequence>
<reference evidence="3 4" key="1">
    <citation type="submission" date="2022-12" db="EMBL/GenBank/DDBJ databases">
        <title>Microbacterium terricola strain KV-448 chromosome, complete genome.</title>
        <authorList>
            <person name="Oshima T."/>
            <person name="Moriya T."/>
            <person name="Bessho Y."/>
        </authorList>
    </citation>
    <scope>NUCLEOTIDE SEQUENCE [LARGE SCALE GENOMIC DNA]</scope>
    <source>
        <strain evidence="3 4">KV-448</strain>
    </source>
</reference>
<dbReference type="EMBL" id="AP027141">
    <property type="protein sequence ID" value="BDV31425.1"/>
    <property type="molecule type" value="Genomic_DNA"/>
</dbReference>
<feature type="transmembrane region" description="Helical" evidence="2">
    <location>
        <begin position="220"/>
        <end position="241"/>
    </location>
</feature>